<keyword evidence="3" id="KW-0812">Transmembrane</keyword>
<evidence type="ECO:0000313" key="6">
    <source>
        <dbReference type="EnsemblPlants" id="QL05p046423:mrna"/>
    </source>
</evidence>
<dbReference type="GO" id="GO:0016020">
    <property type="term" value="C:membrane"/>
    <property type="evidence" value="ECO:0007669"/>
    <property type="project" value="UniProtKB-SubCell"/>
</dbReference>
<evidence type="ECO:0000256" key="1">
    <source>
        <dbReference type="ARBA" id="ARBA00004141"/>
    </source>
</evidence>
<proteinExistence type="inferred from homology"/>
<dbReference type="InParanoid" id="A0A7N2LPB4"/>
<dbReference type="PANTHER" id="PTHR32001">
    <property type="entry name" value="KERATINOCYTE-ASSOCIATED PROTEIN 2"/>
    <property type="match status" value="1"/>
</dbReference>
<dbReference type="EMBL" id="LRBV02000005">
    <property type="status" value="NOT_ANNOTATED_CDS"/>
    <property type="molecule type" value="Genomic_DNA"/>
</dbReference>
<reference evidence="6 7" key="1">
    <citation type="journal article" date="2016" name="G3 (Bethesda)">
        <title>First Draft Assembly and Annotation of the Genome of a California Endemic Oak Quercus lobata Nee (Fagaceae).</title>
        <authorList>
            <person name="Sork V.L."/>
            <person name="Fitz-Gibbon S.T."/>
            <person name="Puiu D."/>
            <person name="Crepeau M."/>
            <person name="Gugger P.F."/>
            <person name="Sherman R."/>
            <person name="Stevens K."/>
            <person name="Langley C.H."/>
            <person name="Pellegrini M."/>
            <person name="Salzberg S.L."/>
        </authorList>
    </citation>
    <scope>NUCLEOTIDE SEQUENCE [LARGE SCALE GENOMIC DNA]</scope>
    <source>
        <strain evidence="6 7">cv. SW786</strain>
    </source>
</reference>
<keyword evidence="5" id="KW-0472">Membrane</keyword>
<organism evidence="6 7">
    <name type="scientific">Quercus lobata</name>
    <name type="common">Valley oak</name>
    <dbReference type="NCBI Taxonomy" id="97700"/>
    <lineage>
        <taxon>Eukaryota</taxon>
        <taxon>Viridiplantae</taxon>
        <taxon>Streptophyta</taxon>
        <taxon>Embryophyta</taxon>
        <taxon>Tracheophyta</taxon>
        <taxon>Spermatophyta</taxon>
        <taxon>Magnoliopsida</taxon>
        <taxon>eudicotyledons</taxon>
        <taxon>Gunneridae</taxon>
        <taxon>Pentapetalae</taxon>
        <taxon>rosids</taxon>
        <taxon>fabids</taxon>
        <taxon>Fagales</taxon>
        <taxon>Fagaceae</taxon>
        <taxon>Quercus</taxon>
    </lineage>
</organism>
<comment type="subcellular location">
    <subcellularLocation>
        <location evidence="1">Membrane</location>
        <topology evidence="1">Multi-pass membrane protein</topology>
    </subcellularLocation>
</comment>
<dbReference type="Gramene" id="QL05p046423:mrna">
    <property type="protein sequence ID" value="QL05p046423:mrna"/>
    <property type="gene ID" value="QL05p046423"/>
</dbReference>
<reference evidence="6" key="2">
    <citation type="submission" date="2021-01" db="UniProtKB">
        <authorList>
            <consortium name="EnsemblPlants"/>
        </authorList>
    </citation>
    <scope>IDENTIFICATION</scope>
</reference>
<dbReference type="EnsemblPlants" id="QL05p046423:mrna">
    <property type="protein sequence ID" value="QL05p046423:mrna"/>
    <property type="gene ID" value="QL05p046423"/>
</dbReference>
<keyword evidence="7" id="KW-1185">Reference proteome</keyword>
<accession>A0A7N2LPB4</accession>
<comment type="similarity">
    <text evidence="2">Belongs to the KRTCAP2 family.</text>
</comment>
<dbReference type="Pfam" id="PF09775">
    <property type="entry name" value="Keratin_assoc"/>
    <property type="match status" value="1"/>
</dbReference>
<evidence type="ECO:0000313" key="7">
    <source>
        <dbReference type="Proteomes" id="UP000594261"/>
    </source>
</evidence>
<dbReference type="InterPro" id="IPR018614">
    <property type="entry name" value="KRTCAP2"/>
</dbReference>
<evidence type="ECO:0000256" key="3">
    <source>
        <dbReference type="ARBA" id="ARBA00022692"/>
    </source>
</evidence>
<sequence length="69" mass="7875">MQREFGQEVFIMRKFCDVFIAEAMALTAASMVYRVCITTCFPFSVGLLYELNKLSGVIQLKSDSKTKRL</sequence>
<dbReference type="PANTHER" id="PTHR32001:SF1">
    <property type="entry name" value="KERATINOCYTE-ASSOCIATED PROTEIN 2"/>
    <property type="match status" value="1"/>
</dbReference>
<dbReference type="AlphaFoldDB" id="A0A7N2LPB4"/>
<evidence type="ECO:0000256" key="2">
    <source>
        <dbReference type="ARBA" id="ARBA00007279"/>
    </source>
</evidence>
<evidence type="ECO:0000256" key="4">
    <source>
        <dbReference type="ARBA" id="ARBA00022989"/>
    </source>
</evidence>
<protein>
    <submittedName>
        <fullName evidence="6">Uncharacterized protein</fullName>
    </submittedName>
</protein>
<name>A0A7N2LPB4_QUELO</name>
<dbReference type="Proteomes" id="UP000594261">
    <property type="component" value="Chromosome 5"/>
</dbReference>
<keyword evidence="4" id="KW-1133">Transmembrane helix</keyword>
<evidence type="ECO:0000256" key="5">
    <source>
        <dbReference type="ARBA" id="ARBA00023136"/>
    </source>
</evidence>